<dbReference type="EMBL" id="CM034408">
    <property type="protein sequence ID" value="KAJ0172041.1"/>
    <property type="molecule type" value="Genomic_DNA"/>
</dbReference>
<dbReference type="Proteomes" id="UP000824533">
    <property type="component" value="Linkage Group LG22"/>
</dbReference>
<name>A0ACC1CKS6_9NEOP</name>
<protein>
    <submittedName>
        <fullName evidence="1">Uncharacterized protein</fullName>
    </submittedName>
</protein>
<comment type="caution">
    <text evidence="1">The sequence shown here is derived from an EMBL/GenBank/DDBJ whole genome shotgun (WGS) entry which is preliminary data.</text>
</comment>
<evidence type="ECO:0000313" key="1">
    <source>
        <dbReference type="EMBL" id="KAJ0172041.1"/>
    </source>
</evidence>
<reference evidence="1 2" key="1">
    <citation type="journal article" date="2021" name="Front. Genet.">
        <title>Chromosome-Level Genome Assembly Reveals Significant Gene Expansion in the Toll and IMD Signaling Pathways of Dendrolimus kikuchii.</title>
        <authorList>
            <person name="Zhou J."/>
            <person name="Wu P."/>
            <person name="Xiong Z."/>
            <person name="Liu N."/>
            <person name="Zhao N."/>
            <person name="Ji M."/>
            <person name="Qiu Y."/>
            <person name="Yang B."/>
        </authorList>
    </citation>
    <scope>NUCLEOTIDE SEQUENCE [LARGE SCALE GENOMIC DNA]</scope>
    <source>
        <strain evidence="1">Ann1</strain>
    </source>
</reference>
<accession>A0ACC1CKS6</accession>
<keyword evidence="2" id="KW-1185">Reference proteome</keyword>
<organism evidence="1 2">
    <name type="scientific">Dendrolimus kikuchii</name>
    <dbReference type="NCBI Taxonomy" id="765133"/>
    <lineage>
        <taxon>Eukaryota</taxon>
        <taxon>Metazoa</taxon>
        <taxon>Ecdysozoa</taxon>
        <taxon>Arthropoda</taxon>
        <taxon>Hexapoda</taxon>
        <taxon>Insecta</taxon>
        <taxon>Pterygota</taxon>
        <taxon>Neoptera</taxon>
        <taxon>Endopterygota</taxon>
        <taxon>Lepidoptera</taxon>
        <taxon>Glossata</taxon>
        <taxon>Ditrysia</taxon>
        <taxon>Bombycoidea</taxon>
        <taxon>Lasiocampidae</taxon>
        <taxon>Dendrolimus</taxon>
    </lineage>
</organism>
<proteinExistence type="predicted"/>
<sequence>MYLKGRNGFFKLWYFLRTYVLTLKRFDLFLQGSLLIVTLLESNVYLLLQRDQNDGNNSPYIQDWILVAAGGTEFLFGAFLAWIGRHRRQYALSGWLAVTATASLIVLAFPFAESNPASVELCGGETISSYLVIVDNNYKARTIILIITALLSSLTKISIWAHGLTYLDDHEPQNGPYFYGILISIRLSLGLSSSSWLQPSSLTENWWKSHLSISMLTMMFAIFFTLFPKKLSQMRRTENRTLWLGAPKSQGANAGQLPRNAGALLDEFVLQEEAPKEARFHIEAIRQDPRTSRLVSDIYRPLVVIFFVMIFRIRFSDRRTDGVKANTASRVGGIVALVVCVFFAALASLSCTIQDIQGSNDGSIQPECSLQCGCNSERYGFSPVCGLDSQTTFFSPCTAGCLQYEDFNGFLLFQNCTCGFQKAIRGACSLNDCRLAYSIYQVIYTTILAVSGASFLMQGMVLLRAVERVDKPVAIGFSFGGIGLFSFVIGHLLYMVVSRLTCNFSSSSGECILHHPTLWIMLVVSLLLTLVSSIFSLATSFTAYKYFPTTDL</sequence>
<gene>
    <name evidence="1" type="ORF">K1T71_012014</name>
</gene>
<evidence type="ECO:0000313" key="2">
    <source>
        <dbReference type="Proteomes" id="UP000824533"/>
    </source>
</evidence>